<dbReference type="InterPro" id="IPR043502">
    <property type="entry name" value="DNA/RNA_pol_sf"/>
</dbReference>
<keyword evidence="2" id="KW-0808">Transferase</keyword>
<gene>
    <name evidence="2" type="ORF">QE152_g40357</name>
</gene>
<evidence type="ECO:0000313" key="2">
    <source>
        <dbReference type="EMBL" id="KAK9679020.1"/>
    </source>
</evidence>
<dbReference type="Proteomes" id="UP001458880">
    <property type="component" value="Unassembled WGS sequence"/>
</dbReference>
<evidence type="ECO:0000313" key="3">
    <source>
        <dbReference type="Proteomes" id="UP001458880"/>
    </source>
</evidence>
<sequence length="275" mass="31558">MAVSCPEARKWHAAMKEEMDALQDNNTWIMTSLPPGKRLIGCKWVYKLKTDSEGNIQRYKARLVAKGFTQRETFAPVVRYESIRMLLAIAASEDLEISKFDGKTAFLNGDLEEELYMEPPPGLEQQQERGLVCKLQRSLYGLKQAPRCWNSKFVNFLNQFHFMQIESDKCVFIGNISEEKVYLALYVDDGLVISRSTAAINKILQYLKKCFQITIDDANLFVGLDSARNKSTHQILIKQTAYIKKIITKFKMEVAKSSAIPMDNSIYLKRRMITS</sequence>
<reference evidence="2 3" key="1">
    <citation type="journal article" date="2024" name="BMC Genomics">
        <title>De novo assembly and annotation of Popillia japonica's genome with initial clues to its potential as an invasive pest.</title>
        <authorList>
            <person name="Cucini C."/>
            <person name="Boschi S."/>
            <person name="Funari R."/>
            <person name="Cardaioli E."/>
            <person name="Iannotti N."/>
            <person name="Marturano G."/>
            <person name="Paoli F."/>
            <person name="Bruttini M."/>
            <person name="Carapelli A."/>
            <person name="Frati F."/>
            <person name="Nardi F."/>
        </authorList>
    </citation>
    <scope>NUCLEOTIDE SEQUENCE [LARGE SCALE GENOMIC DNA]</scope>
    <source>
        <strain evidence="2">DMR45628</strain>
    </source>
</reference>
<dbReference type="SUPFAM" id="SSF56672">
    <property type="entry name" value="DNA/RNA polymerases"/>
    <property type="match status" value="1"/>
</dbReference>
<accession>A0AAW1HRI0</accession>
<dbReference type="AlphaFoldDB" id="A0AAW1HRI0"/>
<dbReference type="Pfam" id="PF07727">
    <property type="entry name" value="RVT_2"/>
    <property type="match status" value="1"/>
</dbReference>
<keyword evidence="3" id="KW-1185">Reference proteome</keyword>
<comment type="caution">
    <text evidence="2">The sequence shown here is derived from an EMBL/GenBank/DDBJ whole genome shotgun (WGS) entry which is preliminary data.</text>
</comment>
<name>A0AAW1HRI0_POPJA</name>
<keyword evidence="2" id="KW-0548">Nucleotidyltransferase</keyword>
<feature type="domain" description="Reverse transcriptase Ty1/copia-type" evidence="1">
    <location>
        <begin position="25"/>
        <end position="262"/>
    </location>
</feature>
<keyword evidence="2" id="KW-0695">RNA-directed DNA polymerase</keyword>
<dbReference type="InterPro" id="IPR013103">
    <property type="entry name" value="RVT_2"/>
</dbReference>
<proteinExistence type="predicted"/>
<evidence type="ECO:0000259" key="1">
    <source>
        <dbReference type="Pfam" id="PF07727"/>
    </source>
</evidence>
<organism evidence="2 3">
    <name type="scientific">Popillia japonica</name>
    <name type="common">Japanese beetle</name>
    <dbReference type="NCBI Taxonomy" id="7064"/>
    <lineage>
        <taxon>Eukaryota</taxon>
        <taxon>Metazoa</taxon>
        <taxon>Ecdysozoa</taxon>
        <taxon>Arthropoda</taxon>
        <taxon>Hexapoda</taxon>
        <taxon>Insecta</taxon>
        <taxon>Pterygota</taxon>
        <taxon>Neoptera</taxon>
        <taxon>Endopterygota</taxon>
        <taxon>Coleoptera</taxon>
        <taxon>Polyphaga</taxon>
        <taxon>Scarabaeiformia</taxon>
        <taxon>Scarabaeidae</taxon>
        <taxon>Rutelinae</taxon>
        <taxon>Popillia</taxon>
    </lineage>
</organism>
<protein>
    <submittedName>
        <fullName evidence="2">Reverse transcriptase (RNA-dependent DNA polymerase)</fullName>
    </submittedName>
</protein>
<dbReference type="EMBL" id="JASPKY010001120">
    <property type="protein sequence ID" value="KAK9679020.1"/>
    <property type="molecule type" value="Genomic_DNA"/>
</dbReference>
<dbReference type="GO" id="GO:0003964">
    <property type="term" value="F:RNA-directed DNA polymerase activity"/>
    <property type="evidence" value="ECO:0007669"/>
    <property type="project" value="UniProtKB-KW"/>
</dbReference>